<dbReference type="InterPro" id="IPR036390">
    <property type="entry name" value="WH_DNA-bd_sf"/>
</dbReference>
<evidence type="ECO:0000256" key="3">
    <source>
        <dbReference type="ARBA" id="ARBA00023163"/>
    </source>
</evidence>
<organism evidence="5">
    <name type="scientific">Paenibacillus sp. BIHB 4019</name>
    <dbReference type="NCBI Taxonomy" id="1870819"/>
    <lineage>
        <taxon>Bacteria</taxon>
        <taxon>Bacillati</taxon>
        <taxon>Bacillota</taxon>
        <taxon>Bacilli</taxon>
        <taxon>Bacillales</taxon>
        <taxon>Paenibacillaceae</taxon>
        <taxon>Paenibacillus</taxon>
    </lineage>
</organism>
<evidence type="ECO:0000256" key="2">
    <source>
        <dbReference type="ARBA" id="ARBA00023125"/>
    </source>
</evidence>
<gene>
    <name evidence="5" type="ORF">BBD42_12200</name>
</gene>
<dbReference type="AlphaFoldDB" id="A0A1B2DHH1"/>
<dbReference type="InterPro" id="IPR011991">
    <property type="entry name" value="ArsR-like_HTH"/>
</dbReference>
<dbReference type="PANTHER" id="PTHR33154:SF18">
    <property type="entry name" value="ARSENICAL RESISTANCE OPERON REPRESSOR"/>
    <property type="match status" value="1"/>
</dbReference>
<dbReference type="GO" id="GO:0003677">
    <property type="term" value="F:DNA binding"/>
    <property type="evidence" value="ECO:0007669"/>
    <property type="project" value="UniProtKB-KW"/>
</dbReference>
<sequence>MEEQIQHMAEAYKLLADKTRLTIIALLKEQELCVCDITEIIGMSQPNASQHLRKLKSAGLLNEKKKGQWVYYSLNPEAEAFVQCVYEFLPSTKEQIAGLKKDSCGVQEDA</sequence>
<dbReference type="Pfam" id="PF01022">
    <property type="entry name" value="HTH_5"/>
    <property type="match status" value="1"/>
</dbReference>
<evidence type="ECO:0000256" key="1">
    <source>
        <dbReference type="ARBA" id="ARBA00023015"/>
    </source>
</evidence>
<dbReference type="NCBIfam" id="NF033788">
    <property type="entry name" value="HTH_metalloreg"/>
    <property type="match status" value="1"/>
</dbReference>
<dbReference type="PANTHER" id="PTHR33154">
    <property type="entry name" value="TRANSCRIPTIONAL REGULATOR, ARSR FAMILY"/>
    <property type="match status" value="1"/>
</dbReference>
<dbReference type="PROSITE" id="PS50987">
    <property type="entry name" value="HTH_ARSR_2"/>
    <property type="match status" value="1"/>
</dbReference>
<dbReference type="InterPro" id="IPR036388">
    <property type="entry name" value="WH-like_DNA-bd_sf"/>
</dbReference>
<keyword evidence="3" id="KW-0804">Transcription</keyword>
<dbReference type="PRINTS" id="PR00778">
    <property type="entry name" value="HTHARSR"/>
</dbReference>
<evidence type="ECO:0000313" key="5">
    <source>
        <dbReference type="EMBL" id="ANY67141.1"/>
    </source>
</evidence>
<feature type="domain" description="HTH arsR-type" evidence="4">
    <location>
        <begin position="1"/>
        <end position="93"/>
    </location>
</feature>
<reference evidence="5" key="1">
    <citation type="submission" date="2016-08" db="EMBL/GenBank/DDBJ databases">
        <title>Complete Genome Seqeunce of Paenibacillus sp. BIHB 4019 from tea rhizoplane.</title>
        <authorList>
            <person name="Thakur R."/>
            <person name="Swarnkar M.K."/>
            <person name="Gulati A."/>
        </authorList>
    </citation>
    <scope>NUCLEOTIDE SEQUENCE [LARGE SCALE GENOMIC DNA]</scope>
    <source>
        <strain evidence="5">BIHB4019</strain>
    </source>
</reference>
<dbReference type="Gene3D" id="1.10.10.10">
    <property type="entry name" value="Winged helix-like DNA-binding domain superfamily/Winged helix DNA-binding domain"/>
    <property type="match status" value="1"/>
</dbReference>
<dbReference type="RefSeq" id="WP_099518353.1">
    <property type="nucleotide sequence ID" value="NZ_CP016808.1"/>
</dbReference>
<dbReference type="InterPro" id="IPR051081">
    <property type="entry name" value="HTH_MetalResp_TranReg"/>
</dbReference>
<protein>
    <submittedName>
        <fullName evidence="5">Transcriptional regulator</fullName>
    </submittedName>
</protein>
<name>A0A1B2DHH1_9BACL</name>
<evidence type="ECO:0000259" key="4">
    <source>
        <dbReference type="PROSITE" id="PS50987"/>
    </source>
</evidence>
<keyword evidence="2" id="KW-0238">DNA-binding</keyword>
<dbReference type="CDD" id="cd00090">
    <property type="entry name" value="HTH_ARSR"/>
    <property type="match status" value="1"/>
</dbReference>
<dbReference type="InterPro" id="IPR001845">
    <property type="entry name" value="HTH_ArsR_DNA-bd_dom"/>
</dbReference>
<keyword evidence="1" id="KW-0805">Transcription regulation</keyword>
<proteinExistence type="predicted"/>
<dbReference type="SMART" id="SM00418">
    <property type="entry name" value="HTH_ARSR"/>
    <property type="match status" value="1"/>
</dbReference>
<dbReference type="GO" id="GO:0003700">
    <property type="term" value="F:DNA-binding transcription factor activity"/>
    <property type="evidence" value="ECO:0007669"/>
    <property type="project" value="InterPro"/>
</dbReference>
<dbReference type="EMBL" id="CP016808">
    <property type="protein sequence ID" value="ANY67141.1"/>
    <property type="molecule type" value="Genomic_DNA"/>
</dbReference>
<dbReference type="SUPFAM" id="SSF46785">
    <property type="entry name" value="Winged helix' DNA-binding domain"/>
    <property type="match status" value="1"/>
</dbReference>
<accession>A0A1B2DHH1</accession>